<dbReference type="Proteomes" id="UP001597199">
    <property type="component" value="Unassembled WGS sequence"/>
</dbReference>
<protein>
    <submittedName>
        <fullName evidence="1">Uncharacterized protein</fullName>
    </submittedName>
</protein>
<name>A0ABW4BDM7_9LACO</name>
<evidence type="ECO:0000313" key="1">
    <source>
        <dbReference type="EMBL" id="MFD1398424.1"/>
    </source>
</evidence>
<reference evidence="2" key="1">
    <citation type="journal article" date="2019" name="Int. J. Syst. Evol. Microbiol.">
        <title>The Global Catalogue of Microorganisms (GCM) 10K type strain sequencing project: providing services to taxonomists for standard genome sequencing and annotation.</title>
        <authorList>
            <consortium name="The Broad Institute Genomics Platform"/>
            <consortium name="The Broad Institute Genome Sequencing Center for Infectious Disease"/>
            <person name="Wu L."/>
            <person name="Ma J."/>
        </authorList>
    </citation>
    <scope>NUCLEOTIDE SEQUENCE [LARGE SCALE GENOMIC DNA]</scope>
    <source>
        <strain evidence="2">CCM 9110</strain>
    </source>
</reference>
<dbReference type="EMBL" id="JBHTOA010000018">
    <property type="protein sequence ID" value="MFD1398424.1"/>
    <property type="molecule type" value="Genomic_DNA"/>
</dbReference>
<keyword evidence="2" id="KW-1185">Reference proteome</keyword>
<evidence type="ECO:0000313" key="2">
    <source>
        <dbReference type="Proteomes" id="UP001597199"/>
    </source>
</evidence>
<organism evidence="1 2">
    <name type="scientific">Lacticaseibacillus suilingensis</name>
    <dbReference type="NCBI Taxonomy" id="2799577"/>
    <lineage>
        <taxon>Bacteria</taxon>
        <taxon>Bacillati</taxon>
        <taxon>Bacillota</taxon>
        <taxon>Bacilli</taxon>
        <taxon>Lactobacillales</taxon>
        <taxon>Lactobacillaceae</taxon>
        <taxon>Lacticaseibacillus</taxon>
    </lineage>
</organism>
<comment type="caution">
    <text evidence="1">The sequence shown here is derived from an EMBL/GenBank/DDBJ whole genome shotgun (WGS) entry which is preliminary data.</text>
</comment>
<dbReference type="RefSeq" id="WP_204118799.1">
    <property type="nucleotide sequence ID" value="NZ_BOLV01000008.1"/>
</dbReference>
<accession>A0ABW4BDM7</accession>
<sequence>MTYQAQIAAVAEAVQAQFPQLELIAGAIQDASGAEASWKLTVYQPETQTSFYFRAGPTAGWMWDQGADIVLPSVTKDAIKLALVVIKVGLAPSA</sequence>
<proteinExistence type="predicted"/>
<gene>
    <name evidence="1" type="ORF">ACFQ41_03805</name>
</gene>